<dbReference type="EMBL" id="UOEV01000033">
    <property type="protein sequence ID" value="VAW32280.1"/>
    <property type="molecule type" value="Genomic_DNA"/>
</dbReference>
<dbReference type="Gene3D" id="3.40.50.2000">
    <property type="entry name" value="Glycogen Phosphorylase B"/>
    <property type="match status" value="1"/>
</dbReference>
<accession>A0A3B0UTG1</accession>
<feature type="non-terminal residue" evidence="1">
    <location>
        <position position="1"/>
    </location>
</feature>
<dbReference type="PANTHER" id="PTHR12526:SF630">
    <property type="entry name" value="GLYCOSYLTRANSFERASE"/>
    <property type="match status" value="1"/>
</dbReference>
<evidence type="ECO:0000313" key="1">
    <source>
        <dbReference type="EMBL" id="VAW32280.1"/>
    </source>
</evidence>
<dbReference type="PANTHER" id="PTHR12526">
    <property type="entry name" value="GLYCOSYLTRANSFERASE"/>
    <property type="match status" value="1"/>
</dbReference>
<protein>
    <recommendedName>
        <fullName evidence="2">Glycosyl transferase family 1 domain-containing protein</fullName>
    </recommendedName>
</protein>
<evidence type="ECO:0008006" key="2">
    <source>
        <dbReference type="Google" id="ProtNLM"/>
    </source>
</evidence>
<dbReference type="Pfam" id="PF13692">
    <property type="entry name" value="Glyco_trans_1_4"/>
    <property type="match status" value="1"/>
</dbReference>
<name>A0A3B0UTG1_9ZZZZ</name>
<dbReference type="SUPFAM" id="SSF53756">
    <property type="entry name" value="UDP-Glycosyltransferase/glycogen phosphorylase"/>
    <property type="match status" value="1"/>
</dbReference>
<dbReference type="AlphaFoldDB" id="A0A3B0UTG1"/>
<dbReference type="CDD" id="cd03801">
    <property type="entry name" value="GT4_PimA-like"/>
    <property type="match status" value="1"/>
</dbReference>
<sequence>FVHMNPEYLILSGWLWRLTGRRTVLWYTHKSVNLKLRIATFFTNAICTASRESFRIKSNKVHVVGHGIDLEHFTQKTHNTPAQSTDKTRIPLNVLTVGRLSQTKRIMEMLSAFDILFARRQPFTFTIAGAPATKADIEYEKIVRNTVAKSAYAKRVTFLGAIAHKDIPRILKENNIFLNLSTTGSMDKAVLEALATGIPVVTTNIAFRELLAPVPGLFITATTPEKITNALELAVTADISTITKHVRERYALPHTINSIVKILLGVA</sequence>
<gene>
    <name evidence="1" type="ORF">MNBD_CPR01-599</name>
</gene>
<organism evidence="1">
    <name type="scientific">hydrothermal vent metagenome</name>
    <dbReference type="NCBI Taxonomy" id="652676"/>
    <lineage>
        <taxon>unclassified sequences</taxon>
        <taxon>metagenomes</taxon>
        <taxon>ecological metagenomes</taxon>
    </lineage>
</organism>
<proteinExistence type="predicted"/>
<reference evidence="1" key="1">
    <citation type="submission" date="2018-06" db="EMBL/GenBank/DDBJ databases">
        <authorList>
            <person name="Zhirakovskaya E."/>
        </authorList>
    </citation>
    <scope>NUCLEOTIDE SEQUENCE</scope>
</reference>